<evidence type="ECO:0000256" key="4">
    <source>
        <dbReference type="ARBA" id="ARBA00022448"/>
    </source>
</evidence>
<keyword evidence="6" id="KW-0333">Golgi apparatus</keyword>
<organism evidence="10 11">
    <name type="scientific">Plectus sambesii</name>
    <dbReference type="NCBI Taxonomy" id="2011161"/>
    <lineage>
        <taxon>Eukaryota</taxon>
        <taxon>Metazoa</taxon>
        <taxon>Ecdysozoa</taxon>
        <taxon>Nematoda</taxon>
        <taxon>Chromadorea</taxon>
        <taxon>Plectida</taxon>
        <taxon>Plectina</taxon>
        <taxon>Plectoidea</taxon>
        <taxon>Plectidae</taxon>
        <taxon>Plectus</taxon>
    </lineage>
</organism>
<evidence type="ECO:0000256" key="1">
    <source>
        <dbReference type="ARBA" id="ARBA00004601"/>
    </source>
</evidence>
<evidence type="ECO:0000256" key="7">
    <source>
        <dbReference type="SAM" id="Coils"/>
    </source>
</evidence>
<evidence type="ECO:0000256" key="3">
    <source>
        <dbReference type="ARBA" id="ARBA00017083"/>
    </source>
</evidence>
<dbReference type="PANTHER" id="PTHR14190">
    <property type="entry name" value="SUPPRESSOR OF ACTIN MUTATIONS 2/VACUOLAR PROTEIN SORTING 52"/>
    <property type="match status" value="1"/>
</dbReference>
<dbReference type="Pfam" id="PF20655">
    <property type="entry name" value="Vps52_C"/>
    <property type="match status" value="1"/>
</dbReference>
<dbReference type="AlphaFoldDB" id="A0A914WYF7"/>
<protein>
    <recommendedName>
        <fullName evidence="3">Vacuolar protein sorting-associated protein 52 homolog</fullName>
    </recommendedName>
</protein>
<keyword evidence="7" id="KW-0175">Coiled coil</keyword>
<name>A0A914WYF7_9BILA</name>
<keyword evidence="10" id="KW-1185">Reference proteome</keyword>
<feature type="coiled-coil region" evidence="7">
    <location>
        <begin position="506"/>
        <end position="533"/>
    </location>
</feature>
<evidence type="ECO:0000313" key="10">
    <source>
        <dbReference type="Proteomes" id="UP000887566"/>
    </source>
</evidence>
<evidence type="ECO:0000313" key="11">
    <source>
        <dbReference type="WBParaSite" id="PSAMB.scaffold558size47216.g6893.t1"/>
    </source>
</evidence>
<dbReference type="PANTHER" id="PTHR14190:SF7">
    <property type="entry name" value="VACUOLAR PROTEIN SORTING-ASSOCIATED PROTEIN 52 HOMOLOG"/>
    <property type="match status" value="1"/>
</dbReference>
<evidence type="ECO:0000259" key="9">
    <source>
        <dbReference type="Pfam" id="PF20655"/>
    </source>
</evidence>
<evidence type="ECO:0000256" key="2">
    <source>
        <dbReference type="ARBA" id="ARBA00008180"/>
    </source>
</evidence>
<keyword evidence="4" id="KW-0813">Transport</keyword>
<evidence type="ECO:0000256" key="5">
    <source>
        <dbReference type="ARBA" id="ARBA00022927"/>
    </source>
</evidence>
<feature type="domain" description="Vps52 coiled-coil" evidence="8">
    <location>
        <begin position="74"/>
        <end position="246"/>
    </location>
</feature>
<comment type="similarity">
    <text evidence="2">Belongs to the VPS52 family.</text>
</comment>
<dbReference type="GO" id="GO:0032456">
    <property type="term" value="P:endocytic recycling"/>
    <property type="evidence" value="ECO:0007669"/>
    <property type="project" value="TreeGrafter"/>
</dbReference>
<dbReference type="Pfam" id="PF04129">
    <property type="entry name" value="Vps52_CC"/>
    <property type="match status" value="1"/>
</dbReference>
<dbReference type="Proteomes" id="UP000887566">
    <property type="component" value="Unplaced"/>
</dbReference>
<accession>A0A914WYF7</accession>
<evidence type="ECO:0000259" key="8">
    <source>
        <dbReference type="Pfam" id="PF04129"/>
    </source>
</evidence>
<keyword evidence="5" id="KW-0653">Protein transport</keyword>
<dbReference type="GO" id="GO:0015031">
    <property type="term" value="P:protein transport"/>
    <property type="evidence" value="ECO:0007669"/>
    <property type="project" value="UniProtKB-KW"/>
</dbReference>
<evidence type="ECO:0000256" key="6">
    <source>
        <dbReference type="ARBA" id="ARBA00023034"/>
    </source>
</evidence>
<dbReference type="GO" id="GO:0000938">
    <property type="term" value="C:GARP complex"/>
    <property type="evidence" value="ECO:0007669"/>
    <property type="project" value="TreeGrafter"/>
</dbReference>
<reference evidence="11" key="1">
    <citation type="submission" date="2022-11" db="UniProtKB">
        <authorList>
            <consortium name="WormBaseParasite"/>
        </authorList>
    </citation>
    <scope>IDENTIFICATION</scope>
</reference>
<dbReference type="InterPro" id="IPR007258">
    <property type="entry name" value="Vps52"/>
</dbReference>
<dbReference type="GO" id="GO:0007041">
    <property type="term" value="P:lysosomal transport"/>
    <property type="evidence" value="ECO:0007669"/>
    <property type="project" value="TreeGrafter"/>
</dbReference>
<dbReference type="GO" id="GO:0042147">
    <property type="term" value="P:retrograde transport, endosome to Golgi"/>
    <property type="evidence" value="ECO:0007669"/>
    <property type="project" value="TreeGrafter"/>
</dbReference>
<sequence length="700" mass="81244">MSSLIDNIRKLSLDAGDSSERLALEASTSDAEALSQHLEDEFVQSALMSGMDLREYSKSIEKDLKTVERDAVKDYIQQADQLASLHQEISSCDKVLEQMEQLLGGFQADLGAISSDIQRLQEQSVLMNQRLKNRQAVRGELSQFVDDMVIPQSMIQAIFERQVTEREFLEQLHELQHKIQFIKAQEFKEAQAALDVRDVIEGLKQKAMEKIREWLIQKIYQFRKPLTNYQIPQNAMLKNRFFYEFLLGNERQVAKEIRDEYVDTLGKMFYSYFKTYASRLFRLQHDDTATKEDLLGAEDTIRVSGFFSSKPQVRNRATVFSLGQRINVLTTDLEAPLIVPHVAQQNNERFQFEALFRSLQFAMVDHASHEYLFLCDFFLVNGQSLFDFFGQIMGKAIANIMKALEEKIAINFDAISLQLCIQMCAKYEEIMLKRGVSALDGYWKNIRSVLWDRFDTVMHLHIESLRLADAKRLGAVDTRPHYIVRRYAEFTTALLVVSQHSGMPIDERLQALITRLQAEIEQLLAKMAAELKNPKEKHICLINNYDLVLSVLMERLNEDTRETSSFKELQQTQINRYVEEMLFPHFGALMNFVNECEPLVDQGHTELLRRYTEKVPNLVRSFSADWKKSIDQINQEVMRSFSNFKNGTNILQGALTQLIQYYHRFQKVLAHQAFANCAAKNELVNIHHIMVELKKYKPIY</sequence>
<comment type="subcellular location">
    <subcellularLocation>
        <location evidence="1">Golgi apparatus</location>
        <location evidence="1">trans-Golgi network</location>
    </subcellularLocation>
</comment>
<dbReference type="InterPro" id="IPR048361">
    <property type="entry name" value="Vps52_C"/>
</dbReference>
<dbReference type="GO" id="GO:0019905">
    <property type="term" value="F:syntaxin binding"/>
    <property type="evidence" value="ECO:0007669"/>
    <property type="project" value="TreeGrafter"/>
</dbReference>
<dbReference type="WBParaSite" id="PSAMB.scaffold558size47216.g6893.t1">
    <property type="protein sequence ID" value="PSAMB.scaffold558size47216.g6893.t1"/>
    <property type="gene ID" value="PSAMB.scaffold558size47216.g6893"/>
</dbReference>
<dbReference type="InterPro" id="IPR048319">
    <property type="entry name" value="Vps52_CC"/>
</dbReference>
<dbReference type="GO" id="GO:0006896">
    <property type="term" value="P:Golgi to vacuole transport"/>
    <property type="evidence" value="ECO:0007669"/>
    <property type="project" value="TreeGrafter"/>
</dbReference>
<dbReference type="GO" id="GO:0005829">
    <property type="term" value="C:cytosol"/>
    <property type="evidence" value="ECO:0007669"/>
    <property type="project" value="GOC"/>
</dbReference>
<feature type="domain" description="Vps52 C-terminal" evidence="9">
    <location>
        <begin position="263"/>
        <end position="577"/>
    </location>
</feature>
<proteinExistence type="inferred from homology"/>